<dbReference type="RefSeq" id="WP_238197470.1">
    <property type="nucleotide sequence ID" value="NZ_BPQZ01000019.1"/>
</dbReference>
<evidence type="ECO:0000256" key="1">
    <source>
        <dbReference type="ARBA" id="ARBA00022679"/>
    </source>
</evidence>
<dbReference type="NCBIfam" id="TIGR03135">
    <property type="entry name" value="malonate_mdcG"/>
    <property type="match status" value="1"/>
</dbReference>
<dbReference type="Proteomes" id="UP001157440">
    <property type="component" value="Unassembled WGS sequence"/>
</dbReference>
<keyword evidence="1 5" id="KW-0808">Transferase</keyword>
<dbReference type="InterPro" id="IPR049180">
    <property type="entry name" value="MdcG_C"/>
</dbReference>
<accession>A0AA37THE5</accession>
<dbReference type="GO" id="GO:0016779">
    <property type="term" value="F:nucleotidyltransferase activity"/>
    <property type="evidence" value="ECO:0007669"/>
    <property type="project" value="UniProtKB-KW"/>
</dbReference>
<evidence type="ECO:0000313" key="6">
    <source>
        <dbReference type="Proteomes" id="UP001157440"/>
    </source>
</evidence>
<sequence length="218" mass="22913">MAEVYSRHDLVQADPTAWAAWLASRSDLAGAPHLDGWAAAGRPLIVRRRNPGEGSDTVPLGLPLPPADGKRRIGLALPSTMLSPMEAPDLAAAGRHAPAAWQPTIGALVEIGRHAIVPRPFGALLWQALTGLTYLSAHSDLDLLWPCATGVPAGLLDRIGAVADTAPMRIDGEILLPDGTGVQWRELRDAPEGGSVVAKSLDRVALVPAAALRASIRR</sequence>
<protein>
    <submittedName>
        <fullName evidence="5">Phosphoribosyl-dephospho-CoA transferase</fullName>
    </submittedName>
</protein>
<feature type="domain" description="Phosphoribosyl-dephospho-CoA transferase MdcG C-terminal" evidence="3">
    <location>
        <begin position="90"/>
        <end position="209"/>
    </location>
</feature>
<dbReference type="EMBL" id="BSPL01000017">
    <property type="protein sequence ID" value="GLS70924.1"/>
    <property type="molecule type" value="Genomic_DNA"/>
</dbReference>
<feature type="domain" description="Phosphoribosyl-dephospho-CoA transferase MdcG N-terminal" evidence="4">
    <location>
        <begin position="7"/>
        <end position="79"/>
    </location>
</feature>
<proteinExistence type="predicted"/>
<dbReference type="AlphaFoldDB" id="A0AA37THE5"/>
<comment type="caution">
    <text evidence="5">The sequence shown here is derived from an EMBL/GenBank/DDBJ whole genome shotgun (WGS) entry which is preliminary data.</text>
</comment>
<gene>
    <name evidence="5" type="primary">mdcG</name>
    <name evidence="5" type="ORF">GCM10007890_29370</name>
</gene>
<dbReference type="Pfam" id="PF10620">
    <property type="entry name" value="MdcG"/>
    <property type="match status" value="1"/>
</dbReference>
<evidence type="ECO:0000256" key="2">
    <source>
        <dbReference type="ARBA" id="ARBA00022695"/>
    </source>
</evidence>
<keyword evidence="6" id="KW-1185">Reference proteome</keyword>
<evidence type="ECO:0000313" key="5">
    <source>
        <dbReference type="EMBL" id="GLS70924.1"/>
    </source>
</evidence>
<name>A0AA37THE5_9HYPH</name>
<evidence type="ECO:0000259" key="4">
    <source>
        <dbReference type="Pfam" id="PF20866"/>
    </source>
</evidence>
<evidence type="ECO:0000259" key="3">
    <source>
        <dbReference type="Pfam" id="PF10620"/>
    </source>
</evidence>
<reference evidence="6" key="1">
    <citation type="journal article" date="2019" name="Int. J. Syst. Evol. Microbiol.">
        <title>The Global Catalogue of Microorganisms (GCM) 10K type strain sequencing project: providing services to taxonomists for standard genome sequencing and annotation.</title>
        <authorList>
            <consortium name="The Broad Institute Genomics Platform"/>
            <consortium name="The Broad Institute Genome Sequencing Center for Infectious Disease"/>
            <person name="Wu L."/>
            <person name="Ma J."/>
        </authorList>
    </citation>
    <scope>NUCLEOTIDE SEQUENCE [LARGE SCALE GENOMIC DNA]</scope>
    <source>
        <strain evidence="6">NBRC 103632</strain>
    </source>
</reference>
<dbReference type="Pfam" id="PF20866">
    <property type="entry name" value="MdcG_N"/>
    <property type="match status" value="1"/>
</dbReference>
<dbReference type="InterPro" id="IPR017557">
    <property type="entry name" value="Holo-ACP_synthase"/>
</dbReference>
<organism evidence="5 6">
    <name type="scientific">Methylobacterium tardum</name>
    <dbReference type="NCBI Taxonomy" id="374432"/>
    <lineage>
        <taxon>Bacteria</taxon>
        <taxon>Pseudomonadati</taxon>
        <taxon>Pseudomonadota</taxon>
        <taxon>Alphaproteobacteria</taxon>
        <taxon>Hyphomicrobiales</taxon>
        <taxon>Methylobacteriaceae</taxon>
        <taxon>Methylobacterium</taxon>
    </lineage>
</organism>
<keyword evidence="2" id="KW-0548">Nucleotidyltransferase</keyword>
<dbReference type="InterPro" id="IPR048903">
    <property type="entry name" value="MdcG_N"/>
</dbReference>